<evidence type="ECO:0000256" key="12">
    <source>
        <dbReference type="ARBA" id="ARBA00048366"/>
    </source>
</evidence>
<evidence type="ECO:0000256" key="4">
    <source>
        <dbReference type="ARBA" id="ARBA00015492"/>
    </source>
</evidence>
<accession>A0AAP6ZXB7</accession>
<evidence type="ECO:0000256" key="3">
    <source>
        <dbReference type="ARBA" id="ARBA00012584"/>
    </source>
</evidence>
<comment type="subcellular location">
    <subcellularLocation>
        <location evidence="1">Cytoplasm</location>
    </subcellularLocation>
</comment>
<proteinExistence type="inferred from homology"/>
<dbReference type="GO" id="GO:0005737">
    <property type="term" value="C:cytoplasm"/>
    <property type="evidence" value="ECO:0007669"/>
    <property type="project" value="UniProtKB-SubCell"/>
</dbReference>
<dbReference type="PANTHER" id="PTHR17490:SF16">
    <property type="entry name" value="THREONYLCARBAMOYL-AMP SYNTHASE"/>
    <property type="match status" value="1"/>
</dbReference>
<dbReference type="EC" id="2.7.7.87" evidence="3"/>
<keyword evidence="6" id="KW-0808">Transferase</keyword>
<feature type="region of interest" description="Disordered" evidence="13">
    <location>
        <begin position="1"/>
        <end position="20"/>
    </location>
</feature>
<feature type="compositionally biased region" description="Basic and acidic residues" evidence="13">
    <location>
        <begin position="1"/>
        <end position="18"/>
    </location>
</feature>
<evidence type="ECO:0000313" key="15">
    <source>
        <dbReference type="EMBL" id="NOJ70625.1"/>
    </source>
</evidence>
<dbReference type="PANTHER" id="PTHR17490">
    <property type="entry name" value="SUA5"/>
    <property type="match status" value="1"/>
</dbReference>
<dbReference type="PROSITE" id="PS51163">
    <property type="entry name" value="YRDC"/>
    <property type="match status" value="1"/>
</dbReference>
<evidence type="ECO:0000313" key="16">
    <source>
        <dbReference type="Proteomes" id="UP000552038"/>
    </source>
</evidence>
<evidence type="ECO:0000256" key="7">
    <source>
        <dbReference type="ARBA" id="ARBA00022694"/>
    </source>
</evidence>
<evidence type="ECO:0000256" key="6">
    <source>
        <dbReference type="ARBA" id="ARBA00022679"/>
    </source>
</evidence>
<dbReference type="GO" id="GO:0061710">
    <property type="term" value="F:L-threonylcarbamoyladenylate synthase"/>
    <property type="evidence" value="ECO:0007669"/>
    <property type="project" value="UniProtKB-EC"/>
</dbReference>
<dbReference type="Pfam" id="PF03481">
    <property type="entry name" value="Sua5_C"/>
    <property type="match status" value="1"/>
</dbReference>
<keyword evidence="9" id="KW-0547">Nucleotide-binding</keyword>
<dbReference type="Gene3D" id="3.40.50.11030">
    <property type="entry name" value="Threonylcarbamoyl-AMP synthase, C-terminal domain"/>
    <property type="match status" value="1"/>
</dbReference>
<dbReference type="InterPro" id="IPR017945">
    <property type="entry name" value="DHBP_synth_RibB-like_a/b_dom"/>
</dbReference>
<sequence>MYAMNIRHEREKNRRAASSEKGCAHQLHTKWWMISDDMPLEQQEGIIDGAAILAAGGTVAFPTETVYGLGADARDTKAVECIFTAKGRPSDNPLIVHIADLSQLEELVLPYSDTAARLMDQFWPGPLTIVLPVRPGAVSPRVTAGLDTVGVRMPGHDTALALIRASGCPVAAPSANHSGRPSPTRAEHVHEDLDGRIDAIVDGGATGVGVESTVVELIGSRVHVLRPGGITTAMLQEVASEVTIDPAVDPNGGMIKAKVPQSPASAQADEESRRTSLLNQNTSSAKARADLSHDKTLVSQDTAKHELQVNADQVNAPRSPGMKYTHYAPKGQLQIVQGTSEERVIDCIQRKLDEAKQRGETTGVLAFKEHAAQYRADVVASIGSVHALEEAASLLYDALRHFDEAGATYMLAEACSTEGIGLAVMNRMMKAAGHRVMWCE</sequence>
<evidence type="ECO:0000256" key="11">
    <source>
        <dbReference type="ARBA" id="ARBA00029774"/>
    </source>
</evidence>
<evidence type="ECO:0000256" key="8">
    <source>
        <dbReference type="ARBA" id="ARBA00022695"/>
    </source>
</evidence>
<keyword evidence="7" id="KW-0819">tRNA processing</keyword>
<dbReference type="GO" id="GO:0008033">
    <property type="term" value="P:tRNA processing"/>
    <property type="evidence" value="ECO:0007669"/>
    <property type="project" value="UniProtKB-KW"/>
</dbReference>
<keyword evidence="8" id="KW-0548">Nucleotidyltransferase</keyword>
<comment type="catalytic activity">
    <reaction evidence="12">
        <text>L-threonine + hydrogencarbonate + ATP = L-threonylcarbamoyladenylate + diphosphate + H2O</text>
        <dbReference type="Rhea" id="RHEA:36407"/>
        <dbReference type="ChEBI" id="CHEBI:15377"/>
        <dbReference type="ChEBI" id="CHEBI:17544"/>
        <dbReference type="ChEBI" id="CHEBI:30616"/>
        <dbReference type="ChEBI" id="CHEBI:33019"/>
        <dbReference type="ChEBI" id="CHEBI:57926"/>
        <dbReference type="ChEBI" id="CHEBI:73682"/>
        <dbReference type="EC" id="2.7.7.87"/>
    </reaction>
</comment>
<dbReference type="InterPro" id="IPR005145">
    <property type="entry name" value="Sua5_C"/>
</dbReference>
<organism evidence="15 16">
    <name type="scientific">Paenibacillus alvei</name>
    <name type="common">Bacillus alvei</name>
    <dbReference type="NCBI Taxonomy" id="44250"/>
    <lineage>
        <taxon>Bacteria</taxon>
        <taxon>Bacillati</taxon>
        <taxon>Bacillota</taxon>
        <taxon>Bacilli</taxon>
        <taxon>Bacillales</taxon>
        <taxon>Paenibacillaceae</taxon>
        <taxon>Paenibacillus</taxon>
    </lineage>
</organism>
<reference evidence="15 16" key="1">
    <citation type="submission" date="2020-05" db="EMBL/GenBank/DDBJ databases">
        <title>Whole genome sequencing and identification of novel metabolites from Paenibacillus alvei strain JR949.</title>
        <authorList>
            <person name="Rajendhran J."/>
            <person name="Sree Pranav P."/>
            <person name="Mahalakshmi B."/>
            <person name="Karthikeyan R."/>
        </authorList>
    </citation>
    <scope>NUCLEOTIDE SEQUENCE [LARGE SCALE GENOMIC DNA]</scope>
    <source>
        <strain evidence="15 16">JR949</strain>
    </source>
</reference>
<dbReference type="NCBIfam" id="TIGR00057">
    <property type="entry name" value="L-threonylcarbamoyladenylate synthase"/>
    <property type="match status" value="1"/>
</dbReference>
<evidence type="ECO:0000256" key="13">
    <source>
        <dbReference type="SAM" id="MobiDB-lite"/>
    </source>
</evidence>
<dbReference type="InterPro" id="IPR038385">
    <property type="entry name" value="Sua5/YwlC_C"/>
</dbReference>
<dbReference type="RefSeq" id="WP_171416139.1">
    <property type="nucleotide sequence ID" value="NZ_JABFOR010000007.1"/>
</dbReference>
<feature type="domain" description="YrdC-like" evidence="14">
    <location>
        <begin position="43"/>
        <end position="230"/>
    </location>
</feature>
<comment type="caution">
    <text evidence="15">The sequence shown here is derived from an EMBL/GenBank/DDBJ whole genome shotgun (WGS) entry which is preliminary data.</text>
</comment>
<dbReference type="EMBL" id="JABFOR010000007">
    <property type="protein sequence ID" value="NOJ70625.1"/>
    <property type="molecule type" value="Genomic_DNA"/>
</dbReference>
<evidence type="ECO:0000256" key="10">
    <source>
        <dbReference type="ARBA" id="ARBA00022840"/>
    </source>
</evidence>
<feature type="compositionally biased region" description="Basic and acidic residues" evidence="13">
    <location>
        <begin position="287"/>
        <end position="304"/>
    </location>
</feature>
<dbReference type="GO" id="GO:0006450">
    <property type="term" value="P:regulation of translational fidelity"/>
    <property type="evidence" value="ECO:0007669"/>
    <property type="project" value="TreeGrafter"/>
</dbReference>
<feature type="compositionally biased region" description="Polar residues" evidence="13">
    <location>
        <begin position="275"/>
        <end position="285"/>
    </location>
</feature>
<dbReference type="GO" id="GO:0005524">
    <property type="term" value="F:ATP binding"/>
    <property type="evidence" value="ECO:0007669"/>
    <property type="project" value="UniProtKB-KW"/>
</dbReference>
<evidence type="ECO:0000259" key="14">
    <source>
        <dbReference type="PROSITE" id="PS51163"/>
    </source>
</evidence>
<dbReference type="Proteomes" id="UP000552038">
    <property type="component" value="Unassembled WGS sequence"/>
</dbReference>
<keyword evidence="5" id="KW-0963">Cytoplasm</keyword>
<dbReference type="AlphaFoldDB" id="A0AAP6ZXB7"/>
<dbReference type="InterPro" id="IPR050156">
    <property type="entry name" value="TC-AMP_synthase_SUA5"/>
</dbReference>
<gene>
    <name evidence="15" type="ORF">HMI46_08670</name>
</gene>
<evidence type="ECO:0000256" key="5">
    <source>
        <dbReference type="ARBA" id="ARBA00022490"/>
    </source>
</evidence>
<feature type="region of interest" description="Disordered" evidence="13">
    <location>
        <begin position="249"/>
        <end position="304"/>
    </location>
</feature>
<evidence type="ECO:0000256" key="2">
    <source>
        <dbReference type="ARBA" id="ARBA00007663"/>
    </source>
</evidence>
<comment type="similarity">
    <text evidence="2">Belongs to the SUA5 family.</text>
</comment>
<dbReference type="Pfam" id="PF01300">
    <property type="entry name" value="Sua5_yciO_yrdC"/>
    <property type="match status" value="1"/>
</dbReference>
<dbReference type="Gene3D" id="3.90.870.10">
    <property type="entry name" value="DHBP synthase"/>
    <property type="match status" value="1"/>
</dbReference>
<keyword evidence="10" id="KW-0067">ATP-binding</keyword>
<evidence type="ECO:0000256" key="9">
    <source>
        <dbReference type="ARBA" id="ARBA00022741"/>
    </source>
</evidence>
<evidence type="ECO:0000256" key="1">
    <source>
        <dbReference type="ARBA" id="ARBA00004496"/>
    </source>
</evidence>
<name>A0AAP6ZXB7_PAEAL</name>
<dbReference type="GO" id="GO:0000049">
    <property type="term" value="F:tRNA binding"/>
    <property type="evidence" value="ECO:0007669"/>
    <property type="project" value="TreeGrafter"/>
</dbReference>
<dbReference type="FunFam" id="3.90.870.10:FF:000008">
    <property type="entry name" value="Threonylcarbamoyl-AMP synthase"/>
    <property type="match status" value="1"/>
</dbReference>
<dbReference type="SUPFAM" id="SSF55821">
    <property type="entry name" value="YrdC/RibB"/>
    <property type="match status" value="1"/>
</dbReference>
<protein>
    <recommendedName>
        <fullName evidence="4">Threonylcarbamoyl-AMP synthase</fullName>
        <ecNumber evidence="3">2.7.7.87</ecNumber>
    </recommendedName>
    <alternativeName>
        <fullName evidence="11">L-threonylcarbamoyladenylate synthase</fullName>
    </alternativeName>
</protein>
<dbReference type="InterPro" id="IPR006070">
    <property type="entry name" value="Sua5-like_dom"/>
</dbReference>
<dbReference type="GO" id="GO:0003725">
    <property type="term" value="F:double-stranded RNA binding"/>
    <property type="evidence" value="ECO:0007669"/>
    <property type="project" value="InterPro"/>
</dbReference>